<comment type="caution">
    <text evidence="3">The sequence shown here is derived from an EMBL/GenBank/DDBJ whole genome shotgun (WGS) entry which is preliminary data.</text>
</comment>
<feature type="signal peptide" evidence="1">
    <location>
        <begin position="1"/>
        <end position="21"/>
    </location>
</feature>
<feature type="chain" id="PRO_5046637461" evidence="1">
    <location>
        <begin position="22"/>
        <end position="615"/>
    </location>
</feature>
<name>A0ABW6C189_9BACT</name>
<sequence length="615" mass="64975">MLLYLLLYIASSLLITSWAQAPAIQWQKALGGTAEDVPQSIYGTADGGFIVGGATGSNDGDVSGNHGGGDLWIAKLYSTGAIQWKKTLGGAGQEKGALIQPTSDGGYIVGGTTASSKGDVVGYKGGGDIWVVKLSGSGAIQWQKCLGGRSSDEIVALQEVIINNASQGFIVGGNTSSTNGDVSGHHGGIDAWVVRLSQTGAIQWQRALGSSGEETLNELGLTPDGGFIVGSRTSTNGGDVSGVHGSVDLWIVKLNNSGGVVWKRTLGGSGLENFAAVKPTNDGGCIVGTNTDSNDGDVRDFSTASCIWIVKLTSAGAISWQKKYFENGSSSYKSVRQSRDGSYIVSGMGQDNSTITSGGILVSKLNADGTEAWRKEFGIGSEGAYYNNEPYTMQQTADAGYVLAGANSKKTSSDIGHWMLKLDADGNKKWDRVYGGSGEDWYWAGCCGATTLGGYIYFSSLLPYMKLQSSDGGYYFAVATKSRDGDVTGLHYSPRMGLRADMWVVKLHPDGMTASGSMAAVTEEEVTNISKEVSAYPNPFSAQTTIRFTATENGKATVELYNIIGAKIGTLFNSDVKAGEEYKVRISDMKLAKGTYLYFIQNNQSRMSGRLIKNQ</sequence>
<dbReference type="Proteomes" id="UP001597641">
    <property type="component" value="Unassembled WGS sequence"/>
</dbReference>
<evidence type="ECO:0000259" key="2">
    <source>
        <dbReference type="Pfam" id="PF18962"/>
    </source>
</evidence>
<protein>
    <submittedName>
        <fullName evidence="3">T9SS type A sorting domain-containing protein</fullName>
    </submittedName>
</protein>
<dbReference type="EMBL" id="JBHUOX010000023">
    <property type="protein sequence ID" value="MFD3003043.1"/>
    <property type="molecule type" value="Genomic_DNA"/>
</dbReference>
<proteinExistence type="predicted"/>
<feature type="domain" description="Secretion system C-terminal sorting" evidence="2">
    <location>
        <begin position="536"/>
        <end position="608"/>
    </location>
</feature>
<dbReference type="NCBIfam" id="TIGR04183">
    <property type="entry name" value="Por_Secre_tail"/>
    <property type="match status" value="1"/>
</dbReference>
<evidence type="ECO:0000313" key="4">
    <source>
        <dbReference type="Proteomes" id="UP001597641"/>
    </source>
</evidence>
<evidence type="ECO:0000313" key="3">
    <source>
        <dbReference type="EMBL" id="MFD3003043.1"/>
    </source>
</evidence>
<dbReference type="RefSeq" id="WP_377489638.1">
    <property type="nucleotide sequence ID" value="NZ_JBHUOX010000023.1"/>
</dbReference>
<reference evidence="4" key="1">
    <citation type="journal article" date="2019" name="Int. J. Syst. Evol. Microbiol.">
        <title>The Global Catalogue of Microorganisms (GCM) 10K type strain sequencing project: providing services to taxonomists for standard genome sequencing and annotation.</title>
        <authorList>
            <consortium name="The Broad Institute Genomics Platform"/>
            <consortium name="The Broad Institute Genome Sequencing Center for Infectious Disease"/>
            <person name="Wu L."/>
            <person name="Ma J."/>
        </authorList>
    </citation>
    <scope>NUCLEOTIDE SEQUENCE [LARGE SCALE GENOMIC DNA]</scope>
    <source>
        <strain evidence="4">KCTC 23984</strain>
    </source>
</reference>
<accession>A0ABW6C189</accession>
<organism evidence="3 4">
    <name type="scientific">Pontibacter toksunensis</name>
    <dbReference type="NCBI Taxonomy" id="1332631"/>
    <lineage>
        <taxon>Bacteria</taxon>
        <taxon>Pseudomonadati</taxon>
        <taxon>Bacteroidota</taxon>
        <taxon>Cytophagia</taxon>
        <taxon>Cytophagales</taxon>
        <taxon>Hymenobacteraceae</taxon>
        <taxon>Pontibacter</taxon>
    </lineage>
</organism>
<keyword evidence="4" id="KW-1185">Reference proteome</keyword>
<gene>
    <name evidence="3" type="ORF">ACFS7Z_21945</name>
</gene>
<keyword evidence="1" id="KW-0732">Signal</keyword>
<dbReference type="PANTHER" id="PTHR42754:SF1">
    <property type="entry name" value="LIPOPROTEIN"/>
    <property type="match status" value="1"/>
</dbReference>
<evidence type="ECO:0000256" key="1">
    <source>
        <dbReference type="SAM" id="SignalP"/>
    </source>
</evidence>
<dbReference type="Pfam" id="PF18962">
    <property type="entry name" value="Por_Secre_tail"/>
    <property type="match status" value="1"/>
</dbReference>
<dbReference type="PANTHER" id="PTHR42754">
    <property type="entry name" value="ENDOGLUCANASE"/>
    <property type="match status" value="1"/>
</dbReference>
<dbReference type="InterPro" id="IPR026444">
    <property type="entry name" value="Secre_tail"/>
</dbReference>